<dbReference type="KEGG" id="chy:CHY_1551"/>
<dbReference type="InParanoid" id="Q3ABV1"/>
<reference evidence="1 2" key="1">
    <citation type="journal article" date="2005" name="PLoS Genet.">
        <title>Life in hot carbon monoxide: the complete genome sequence of Carboxydothermus hydrogenoformans Z-2901.</title>
        <authorList>
            <person name="Wu M."/>
            <person name="Ren Q."/>
            <person name="Durkin A.S."/>
            <person name="Daugherty S.C."/>
            <person name="Brinkac L.M."/>
            <person name="Dodson R.J."/>
            <person name="Madupu R."/>
            <person name="Sullivan S.A."/>
            <person name="Kolonay J.F."/>
            <person name="Haft D.H."/>
            <person name="Nelson W.C."/>
            <person name="Tallon L.J."/>
            <person name="Jones K.M."/>
            <person name="Ulrich L.E."/>
            <person name="Gonzalez J.M."/>
            <person name="Zhulin I.B."/>
            <person name="Robb F.T."/>
            <person name="Eisen J.A."/>
        </authorList>
    </citation>
    <scope>NUCLEOTIDE SEQUENCE [LARGE SCALE GENOMIC DNA]</scope>
    <source>
        <strain evidence="2">ATCC BAA-161 / DSM 6008 / Z-2901</strain>
    </source>
</reference>
<dbReference type="EMBL" id="CP000141">
    <property type="protein sequence ID" value="ABB14530.1"/>
    <property type="molecule type" value="Genomic_DNA"/>
</dbReference>
<keyword evidence="2" id="KW-1185">Reference proteome</keyword>
<dbReference type="Proteomes" id="UP000002706">
    <property type="component" value="Chromosome"/>
</dbReference>
<protein>
    <submittedName>
        <fullName evidence="1">Uncharacterized protein</fullName>
    </submittedName>
</protein>
<gene>
    <name evidence="1" type="ordered locus">CHY_1551</name>
</gene>
<dbReference type="HOGENOM" id="CLU_3402738_0_0_9"/>
<proteinExistence type="predicted"/>
<sequence length="30" mass="3781">MKVDTITNIVYNMIKRKFWKKYYLTKRQVA</sequence>
<accession>Q3ABV1</accession>
<name>Q3ABV1_CARHZ</name>
<evidence type="ECO:0000313" key="2">
    <source>
        <dbReference type="Proteomes" id="UP000002706"/>
    </source>
</evidence>
<dbReference type="AlphaFoldDB" id="Q3ABV1"/>
<organism evidence="1 2">
    <name type="scientific">Carboxydothermus hydrogenoformans (strain ATCC BAA-161 / DSM 6008 / Z-2901)</name>
    <dbReference type="NCBI Taxonomy" id="246194"/>
    <lineage>
        <taxon>Bacteria</taxon>
        <taxon>Bacillati</taxon>
        <taxon>Bacillota</taxon>
        <taxon>Clostridia</taxon>
        <taxon>Thermoanaerobacterales</taxon>
        <taxon>Thermoanaerobacteraceae</taxon>
        <taxon>Carboxydothermus</taxon>
    </lineage>
</organism>
<dbReference type="STRING" id="246194.CHY_1551"/>
<evidence type="ECO:0000313" key="1">
    <source>
        <dbReference type="EMBL" id="ABB14530.1"/>
    </source>
</evidence>